<keyword evidence="1" id="KW-1133">Transmembrane helix</keyword>
<sequence>MALILLSAYASVVILAGMLFVFSDFRKRQLHKLGSCATRASSYFVFFSDNTAQWTRQSGSALAAALASLRQQLRRYRLWLVAAALMTGIPVLCIWLMRGHIALEGYADMPPTDTQQIAALLDGEQLVPPPPMPPEAFTTREVLAERPSLVSASRDWKLLNPGFEQVLLRVFQRMHELGYDMVLLEGYRSPERQEQLSALGSHVTNARAFQSYHQFGLAADCAFVRDGKILISEKDEWAMRGYTLYGQVAESMGLTWGGRWKLMDFGHVELRRANQPARFP</sequence>
<evidence type="ECO:0000256" key="1">
    <source>
        <dbReference type="SAM" id="Phobius"/>
    </source>
</evidence>
<keyword evidence="1" id="KW-0812">Transmembrane</keyword>
<feature type="transmembrane region" description="Helical" evidence="1">
    <location>
        <begin position="78"/>
        <end position="97"/>
    </location>
</feature>
<evidence type="ECO:0000259" key="2">
    <source>
        <dbReference type="Pfam" id="PF13539"/>
    </source>
</evidence>
<dbReference type="Proteomes" id="UP001410394">
    <property type="component" value="Unassembled WGS sequence"/>
</dbReference>
<evidence type="ECO:0000313" key="4">
    <source>
        <dbReference type="Proteomes" id="UP001410394"/>
    </source>
</evidence>
<proteinExistence type="predicted"/>
<dbReference type="EMBL" id="JBDIVE010000008">
    <property type="protein sequence ID" value="MEN3069644.1"/>
    <property type="molecule type" value="Genomic_DNA"/>
</dbReference>
<dbReference type="InterPro" id="IPR039561">
    <property type="entry name" value="Peptidase_M15C"/>
</dbReference>
<name>A0ABU9Z1B8_9RHOO</name>
<protein>
    <submittedName>
        <fullName evidence="3">M15 family metallopeptidase</fullName>
    </submittedName>
</protein>
<comment type="caution">
    <text evidence="3">The sequence shown here is derived from an EMBL/GenBank/DDBJ whole genome shotgun (WGS) entry which is preliminary data.</text>
</comment>
<organism evidence="3 4">
    <name type="scientific">Uliginosibacterium sediminicola</name>
    <dbReference type="NCBI Taxonomy" id="2024550"/>
    <lineage>
        <taxon>Bacteria</taxon>
        <taxon>Pseudomonadati</taxon>
        <taxon>Pseudomonadota</taxon>
        <taxon>Betaproteobacteria</taxon>
        <taxon>Rhodocyclales</taxon>
        <taxon>Zoogloeaceae</taxon>
        <taxon>Uliginosibacterium</taxon>
    </lineage>
</organism>
<dbReference type="InterPro" id="IPR009045">
    <property type="entry name" value="Zn_M74/Hedgehog-like"/>
</dbReference>
<gene>
    <name evidence="3" type="ORF">ABDB84_14245</name>
</gene>
<dbReference type="RefSeq" id="WP_345920417.1">
    <property type="nucleotide sequence ID" value="NZ_JBDIVE010000008.1"/>
</dbReference>
<accession>A0ABU9Z1B8</accession>
<feature type="domain" description="Peptidase M15C" evidence="2">
    <location>
        <begin position="205"/>
        <end position="270"/>
    </location>
</feature>
<keyword evidence="1" id="KW-0472">Membrane</keyword>
<dbReference type="CDD" id="cd14845">
    <property type="entry name" value="L-Ala-D-Glu_peptidase_like"/>
    <property type="match status" value="1"/>
</dbReference>
<reference evidence="3 4" key="1">
    <citation type="journal article" date="2018" name="Int. J. Syst. Evol. Microbiol.">
        <title>Uliginosibacterium sediminicola sp. nov., isolated from freshwater sediment.</title>
        <authorList>
            <person name="Hwang W.M."/>
            <person name="Kim S.M."/>
            <person name="Kang K."/>
            <person name="Ahn T.Y."/>
        </authorList>
    </citation>
    <scope>NUCLEOTIDE SEQUENCE [LARGE SCALE GENOMIC DNA]</scope>
    <source>
        <strain evidence="3 4">M1-21</strain>
    </source>
</reference>
<evidence type="ECO:0000313" key="3">
    <source>
        <dbReference type="EMBL" id="MEN3069644.1"/>
    </source>
</evidence>
<dbReference type="Pfam" id="PF13539">
    <property type="entry name" value="Peptidase_M15_4"/>
    <property type="match status" value="1"/>
</dbReference>
<keyword evidence="4" id="KW-1185">Reference proteome</keyword>
<dbReference type="SUPFAM" id="SSF55166">
    <property type="entry name" value="Hedgehog/DD-peptidase"/>
    <property type="match status" value="1"/>
</dbReference>
<dbReference type="Gene3D" id="3.30.1380.10">
    <property type="match status" value="1"/>
</dbReference>
<feature type="transmembrane region" description="Helical" evidence="1">
    <location>
        <begin position="6"/>
        <end position="25"/>
    </location>
</feature>